<gene>
    <name evidence="2" type="ORF">SMAX5B_004228</name>
</gene>
<sequence>MAVKRNVEVKTRCEVGLSNFLDVTRKYLISSQCCCAHILGHGGKVQEGSAGRGAVENKQTTWRSQRSDILPEISSEKSTANSRSRFGNKCGRQMKLSGYRSSLTRWQCGDCDVQEKGQPAAAEDDRLWAG</sequence>
<proteinExistence type="predicted"/>
<accession>A0A2U9B8R7</accession>
<evidence type="ECO:0000313" key="3">
    <source>
        <dbReference type="Proteomes" id="UP000246464"/>
    </source>
</evidence>
<dbReference type="Proteomes" id="UP000246464">
    <property type="component" value="Chromosome 4"/>
</dbReference>
<keyword evidence="3" id="KW-1185">Reference proteome</keyword>
<dbReference type="EMBL" id="CP026246">
    <property type="protein sequence ID" value="AWP00337.1"/>
    <property type="molecule type" value="Genomic_DNA"/>
</dbReference>
<dbReference type="AlphaFoldDB" id="A0A2U9B8R7"/>
<feature type="region of interest" description="Disordered" evidence="1">
    <location>
        <begin position="44"/>
        <end position="67"/>
    </location>
</feature>
<organism evidence="2 3">
    <name type="scientific">Scophthalmus maximus</name>
    <name type="common">Turbot</name>
    <name type="synonym">Psetta maxima</name>
    <dbReference type="NCBI Taxonomy" id="52904"/>
    <lineage>
        <taxon>Eukaryota</taxon>
        <taxon>Metazoa</taxon>
        <taxon>Chordata</taxon>
        <taxon>Craniata</taxon>
        <taxon>Vertebrata</taxon>
        <taxon>Euteleostomi</taxon>
        <taxon>Actinopterygii</taxon>
        <taxon>Neopterygii</taxon>
        <taxon>Teleostei</taxon>
        <taxon>Neoteleostei</taxon>
        <taxon>Acanthomorphata</taxon>
        <taxon>Carangaria</taxon>
        <taxon>Pleuronectiformes</taxon>
        <taxon>Pleuronectoidei</taxon>
        <taxon>Scophthalmidae</taxon>
        <taxon>Scophthalmus</taxon>
    </lineage>
</organism>
<evidence type="ECO:0000256" key="1">
    <source>
        <dbReference type="SAM" id="MobiDB-lite"/>
    </source>
</evidence>
<name>A0A2U9B8R7_SCOMX</name>
<evidence type="ECO:0000313" key="2">
    <source>
        <dbReference type="EMBL" id="AWP00337.1"/>
    </source>
</evidence>
<protein>
    <submittedName>
        <fullName evidence="2">Uncharacterized protein</fullName>
    </submittedName>
</protein>
<reference evidence="2 3" key="1">
    <citation type="submission" date="2017-12" db="EMBL/GenBank/DDBJ databases">
        <title>Integrating genomic resources of turbot (Scophthalmus maximus) in depth evaluation of genetic and physical mapping variation across individuals.</title>
        <authorList>
            <person name="Martinez P."/>
        </authorList>
    </citation>
    <scope>NUCLEOTIDE SEQUENCE [LARGE SCALE GENOMIC DNA]</scope>
</reference>